<keyword evidence="5" id="KW-1185">Reference proteome</keyword>
<dbReference type="AlphaFoldDB" id="A0A318Z935"/>
<dbReference type="Proteomes" id="UP000248349">
    <property type="component" value="Unassembled WGS sequence"/>
</dbReference>
<dbReference type="RefSeq" id="XP_025429873.1">
    <property type="nucleotide sequence ID" value="XM_025578619.1"/>
</dbReference>
<dbReference type="OrthoDB" id="3358371at2759"/>
<protein>
    <submittedName>
        <fullName evidence="4">NAD(P)-binding protein</fullName>
    </submittedName>
</protein>
<dbReference type="GeneID" id="37079848"/>
<proteinExistence type="inferred from homology"/>
<dbReference type="Pfam" id="PF05368">
    <property type="entry name" value="NmrA"/>
    <property type="match status" value="1"/>
</dbReference>
<dbReference type="InterPro" id="IPR036291">
    <property type="entry name" value="NAD(P)-bd_dom_sf"/>
</dbReference>
<keyword evidence="2" id="KW-0521">NADP</keyword>
<dbReference type="InterPro" id="IPR008030">
    <property type="entry name" value="NmrA-like"/>
</dbReference>
<evidence type="ECO:0000313" key="4">
    <source>
        <dbReference type="EMBL" id="PYH43891.1"/>
    </source>
</evidence>
<name>A0A318Z935_9EURO</name>
<sequence>MSKIITIIGATGTQGGSVVSALLHTNYTIRAITRNPSSRAAQSLAAKGVQLLRADLHDPAALTAAFAGTHAIFAVTNFFAGLSTHHDDDDDAVAAAMALETQLGINIATAAAATPSLEHLVWSTLPDSATNSAGAAVVPYYQSKQQVDAFIHTLPALLAKTTFLWVGWYSANMLLPCFHPMAVCGTAGYLTLTNIDPATRIPLVGDERVNVGLVVRAVLQQPAKTLPGRVVSAVTEYRALGEVVAAFGRVKGVAVRCVRIAREEYRRLWPGLAELMDVSHYYFQLTDGRSFVQVGEEVVGVEELGVEGLVGVEEAFLRVEFMG</sequence>
<dbReference type="Gene3D" id="3.90.25.10">
    <property type="entry name" value="UDP-galactose 4-epimerase, domain 1"/>
    <property type="match status" value="1"/>
</dbReference>
<dbReference type="GO" id="GO:0005634">
    <property type="term" value="C:nucleus"/>
    <property type="evidence" value="ECO:0007669"/>
    <property type="project" value="TreeGrafter"/>
</dbReference>
<dbReference type="SUPFAM" id="SSF51735">
    <property type="entry name" value="NAD(P)-binding Rossmann-fold domains"/>
    <property type="match status" value="1"/>
</dbReference>
<evidence type="ECO:0000313" key="5">
    <source>
        <dbReference type="Proteomes" id="UP000248349"/>
    </source>
</evidence>
<comment type="similarity">
    <text evidence="1">Belongs to the NmrA-type oxidoreductase family.</text>
</comment>
<dbReference type="EMBL" id="KZ821240">
    <property type="protein sequence ID" value="PYH43891.1"/>
    <property type="molecule type" value="Genomic_DNA"/>
</dbReference>
<dbReference type="PANTHER" id="PTHR42748">
    <property type="entry name" value="NITROGEN METABOLITE REPRESSION PROTEIN NMRA FAMILY MEMBER"/>
    <property type="match status" value="1"/>
</dbReference>
<organism evidence="4 5">
    <name type="scientific">Aspergillus saccharolyticus JOP 1030-1</name>
    <dbReference type="NCBI Taxonomy" id="1450539"/>
    <lineage>
        <taxon>Eukaryota</taxon>
        <taxon>Fungi</taxon>
        <taxon>Dikarya</taxon>
        <taxon>Ascomycota</taxon>
        <taxon>Pezizomycotina</taxon>
        <taxon>Eurotiomycetes</taxon>
        <taxon>Eurotiomycetidae</taxon>
        <taxon>Eurotiales</taxon>
        <taxon>Aspergillaceae</taxon>
        <taxon>Aspergillus</taxon>
        <taxon>Aspergillus subgen. Circumdati</taxon>
    </lineage>
</organism>
<dbReference type="PANTHER" id="PTHR42748:SF28">
    <property type="entry name" value="NMRA-LIKE DOMAIN-CONTAINING PROTEIN"/>
    <property type="match status" value="1"/>
</dbReference>
<reference evidence="4 5" key="1">
    <citation type="submission" date="2016-12" db="EMBL/GenBank/DDBJ databases">
        <title>The genomes of Aspergillus section Nigri reveals drivers in fungal speciation.</title>
        <authorList>
            <consortium name="DOE Joint Genome Institute"/>
            <person name="Vesth T.C."/>
            <person name="Nybo J."/>
            <person name="Theobald S."/>
            <person name="Brandl J."/>
            <person name="Frisvad J.C."/>
            <person name="Nielsen K.F."/>
            <person name="Lyhne E.K."/>
            <person name="Kogle M.E."/>
            <person name="Kuo A."/>
            <person name="Riley R."/>
            <person name="Clum A."/>
            <person name="Nolan M."/>
            <person name="Lipzen A."/>
            <person name="Salamov A."/>
            <person name="Henrissat B."/>
            <person name="Wiebenga A."/>
            <person name="De Vries R.P."/>
            <person name="Grigoriev I.V."/>
            <person name="Mortensen U.H."/>
            <person name="Andersen M.R."/>
            <person name="Baker S.E."/>
        </authorList>
    </citation>
    <scope>NUCLEOTIDE SEQUENCE [LARGE SCALE GENOMIC DNA]</scope>
    <source>
        <strain evidence="4 5">JOP 1030-1</strain>
    </source>
</reference>
<accession>A0A318Z935</accession>
<dbReference type="InterPro" id="IPR051164">
    <property type="entry name" value="NmrA-like_oxidored"/>
</dbReference>
<dbReference type="Gene3D" id="3.40.50.720">
    <property type="entry name" value="NAD(P)-binding Rossmann-like Domain"/>
    <property type="match status" value="1"/>
</dbReference>
<gene>
    <name evidence="4" type="ORF">BP01DRAFT_401807</name>
</gene>
<dbReference type="STRING" id="1450539.A0A318Z935"/>
<evidence type="ECO:0000256" key="2">
    <source>
        <dbReference type="ARBA" id="ARBA00022857"/>
    </source>
</evidence>
<evidence type="ECO:0000259" key="3">
    <source>
        <dbReference type="Pfam" id="PF05368"/>
    </source>
</evidence>
<evidence type="ECO:0000256" key="1">
    <source>
        <dbReference type="ARBA" id="ARBA00006328"/>
    </source>
</evidence>
<feature type="domain" description="NmrA-like" evidence="3">
    <location>
        <begin position="1"/>
        <end position="270"/>
    </location>
</feature>